<evidence type="ECO:0000256" key="2">
    <source>
        <dbReference type="ARBA" id="ARBA00022771"/>
    </source>
</evidence>
<dbReference type="PROSITE" id="PS50119">
    <property type="entry name" value="ZF_BBOX"/>
    <property type="match status" value="1"/>
</dbReference>
<keyword evidence="5" id="KW-0175">Coiled coil</keyword>
<dbReference type="Gene3D" id="3.30.160.60">
    <property type="entry name" value="Classic Zinc Finger"/>
    <property type="match status" value="1"/>
</dbReference>
<evidence type="ECO:0000256" key="1">
    <source>
        <dbReference type="ARBA" id="ARBA00022723"/>
    </source>
</evidence>
<organism evidence="8 9">
    <name type="scientific">Scleropages formosus</name>
    <name type="common">Asian bonytongue</name>
    <name type="synonym">Osteoglossum formosum</name>
    <dbReference type="NCBI Taxonomy" id="113540"/>
    <lineage>
        <taxon>Eukaryota</taxon>
        <taxon>Metazoa</taxon>
        <taxon>Chordata</taxon>
        <taxon>Craniata</taxon>
        <taxon>Vertebrata</taxon>
        <taxon>Euteleostomi</taxon>
        <taxon>Actinopterygii</taxon>
        <taxon>Neopterygii</taxon>
        <taxon>Teleostei</taxon>
        <taxon>Osteoglossocephala</taxon>
        <taxon>Osteoglossomorpha</taxon>
        <taxon>Osteoglossiformes</taxon>
        <taxon>Osteoglossidae</taxon>
        <taxon>Scleropages</taxon>
    </lineage>
</organism>
<evidence type="ECO:0000256" key="6">
    <source>
        <dbReference type="SAM" id="MobiDB-lite"/>
    </source>
</evidence>
<dbReference type="Ensembl" id="ENSSFOT00015078473.1">
    <property type="protein sequence ID" value="ENSSFOP00015063430.1"/>
    <property type="gene ID" value="ENSSFOG00015028633.1"/>
</dbReference>
<evidence type="ECO:0000313" key="8">
    <source>
        <dbReference type="Ensembl" id="ENSSFOP00015063430.1"/>
    </source>
</evidence>
<feature type="coiled-coil region" evidence="5">
    <location>
        <begin position="142"/>
        <end position="217"/>
    </location>
</feature>
<dbReference type="OrthoDB" id="8446971at2759"/>
<evidence type="ECO:0000256" key="4">
    <source>
        <dbReference type="PROSITE-ProRule" id="PRU00024"/>
    </source>
</evidence>
<dbReference type="AlphaFoldDB" id="A0A8D0CER6"/>
<reference evidence="8" key="2">
    <citation type="submission" date="2025-08" db="UniProtKB">
        <authorList>
            <consortium name="Ensembl"/>
        </authorList>
    </citation>
    <scope>IDENTIFICATION</scope>
</reference>
<evidence type="ECO:0000256" key="3">
    <source>
        <dbReference type="ARBA" id="ARBA00022833"/>
    </source>
</evidence>
<protein>
    <submittedName>
        <fullName evidence="8">Nuclear factor 7, ovary-like</fullName>
    </submittedName>
</protein>
<dbReference type="InterPro" id="IPR000315">
    <property type="entry name" value="Znf_B-box"/>
</dbReference>
<dbReference type="Gene3D" id="3.30.40.10">
    <property type="entry name" value="Zinc/RING finger domain, C3HC4 (zinc finger)"/>
    <property type="match status" value="1"/>
</dbReference>
<dbReference type="SUPFAM" id="SSF57845">
    <property type="entry name" value="B-box zinc-binding domain"/>
    <property type="match status" value="1"/>
</dbReference>
<dbReference type="PANTHER" id="PTHR34488:SF1">
    <property type="entry name" value="SI:CH211-245H14.1-RELATED"/>
    <property type="match status" value="1"/>
</dbReference>
<gene>
    <name evidence="8" type="primary">LOC108934901</name>
</gene>
<dbReference type="GO" id="GO:0008270">
    <property type="term" value="F:zinc ion binding"/>
    <property type="evidence" value="ECO:0007669"/>
    <property type="project" value="UniProtKB-KW"/>
</dbReference>
<proteinExistence type="predicted"/>
<keyword evidence="2 4" id="KW-0863">Zinc-finger</keyword>
<feature type="domain" description="B box-type" evidence="7">
    <location>
        <begin position="76"/>
        <end position="108"/>
    </location>
</feature>
<reference evidence="8 9" key="1">
    <citation type="submission" date="2019-04" db="EMBL/GenBank/DDBJ databases">
        <authorList>
            <consortium name="Wellcome Sanger Institute Data Sharing"/>
        </authorList>
    </citation>
    <scope>NUCLEOTIDE SEQUENCE [LARGE SCALE GENOMIC DNA]</scope>
</reference>
<evidence type="ECO:0000256" key="5">
    <source>
        <dbReference type="SAM" id="Coils"/>
    </source>
</evidence>
<dbReference type="Proteomes" id="UP000694397">
    <property type="component" value="Chromosome 1"/>
</dbReference>
<keyword evidence="9" id="KW-1185">Reference proteome</keyword>
<evidence type="ECO:0000313" key="9">
    <source>
        <dbReference type="Proteomes" id="UP000694397"/>
    </source>
</evidence>
<evidence type="ECO:0000259" key="7">
    <source>
        <dbReference type="PROSITE" id="PS50119"/>
    </source>
</evidence>
<keyword evidence="3" id="KW-0862">Zinc</keyword>
<reference evidence="8" key="3">
    <citation type="submission" date="2025-09" db="UniProtKB">
        <authorList>
            <consortium name="Ensembl"/>
        </authorList>
    </citation>
    <scope>IDENTIFICATION</scope>
</reference>
<dbReference type="PANTHER" id="PTHR34488">
    <property type="entry name" value="SI:CH211-245H14.1-RELATED"/>
    <property type="match status" value="1"/>
</dbReference>
<dbReference type="GeneTree" id="ENSGT00970000193390"/>
<name>A0A8D0CER6_SCLFO</name>
<accession>A0A8D0CER6</accession>
<keyword evidence="1" id="KW-0479">Metal-binding</keyword>
<feature type="region of interest" description="Disordered" evidence="6">
    <location>
        <begin position="277"/>
        <end position="299"/>
    </location>
</feature>
<sequence>MDPNISSQNKETICSEIFKDPVKLKCSHMSRESCLMQHGEQKLECQECLSYEEGSVAQVLLDQASKGENNDISMAQSEPFCSTHGETHLLFCKDDEKLICTECSDKHRYQQTCSVGEAAQQMKEHLEKTVKPIKTSMQEKANQEYKEIAERMKIQAQDTEQEIKEEFKKIQNFLEEAKLRALKEAKKDITEKMKENIKNISKDISMMSKEIEDTEKELDGHDIAFLKNFKTIKERVQSKLQDPERFSGRFTVVSNHIAEVKSLSSRVQQIIMQDINPDHMEKTGDQTGGSDLTAGKSSVQMDSVNKQTMNTKQLKSLEDLCTQRSKKSENKPFSISRLNSKPPQVKVHIAVSGPTLNSHQTFMKKLDMSLEECSLENCSVILVFCPVVTRMGTDVDTGVKNVPDDKPVILVLMHHSYNPDYTDDIPITAPRSNVVKVVQCVFHDTVGLLECELNQRAVSAVRAKLQQFQTNTVVAGHVGGTLAPPPSQKHP</sequence>
<dbReference type="InterPro" id="IPR013083">
    <property type="entry name" value="Znf_RING/FYVE/PHD"/>
</dbReference>